<keyword evidence="5" id="KW-0592">Phosphate transport</keyword>
<dbReference type="PROSITE" id="PS51257">
    <property type="entry name" value="PROKAR_LIPOPROTEIN"/>
    <property type="match status" value="1"/>
</dbReference>
<keyword evidence="6 10" id="KW-0732">Signal</keyword>
<feature type="region of interest" description="Disordered" evidence="9">
    <location>
        <begin position="24"/>
        <end position="66"/>
    </location>
</feature>
<gene>
    <name evidence="12" type="ORF">VLK81_09455</name>
</gene>
<name>A0AAW9MX72_9FIRM</name>
<comment type="function">
    <text evidence="1">Part of the ABC transporter complex PstSACB involved in phosphate import.</text>
</comment>
<dbReference type="RefSeq" id="WP_324620406.1">
    <property type="nucleotide sequence ID" value="NZ_JAYKOT010000003.1"/>
</dbReference>
<feature type="domain" description="PBP" evidence="11">
    <location>
        <begin position="201"/>
        <end position="312"/>
    </location>
</feature>
<evidence type="ECO:0000256" key="7">
    <source>
        <dbReference type="ARBA" id="ARBA00023139"/>
    </source>
</evidence>
<evidence type="ECO:0000256" key="1">
    <source>
        <dbReference type="ARBA" id="ARBA00002841"/>
    </source>
</evidence>
<comment type="subcellular location">
    <subcellularLocation>
        <location evidence="2">Cell membrane</location>
        <topology evidence="2">Lipid-anchor</topology>
    </subcellularLocation>
</comment>
<dbReference type="Gene3D" id="3.40.190.10">
    <property type="entry name" value="Periplasmic binding protein-like II"/>
    <property type="match status" value="2"/>
</dbReference>
<dbReference type="EMBL" id="JAYKOT010000003">
    <property type="protein sequence ID" value="MEB3430209.1"/>
    <property type="molecule type" value="Genomic_DNA"/>
</dbReference>
<comment type="subunit">
    <text evidence="4">The complex is composed of two ATP-binding proteins (PstB), two transmembrane proteins (PstC and PstA) and a solute-binding protein (PstS).</text>
</comment>
<dbReference type="GO" id="GO:0005886">
    <property type="term" value="C:plasma membrane"/>
    <property type="evidence" value="ECO:0007669"/>
    <property type="project" value="UniProtKB-SubCell"/>
</dbReference>
<organism evidence="12 13">
    <name type="scientific">Citroniella saccharovorans</name>
    <dbReference type="NCBI Taxonomy" id="2053367"/>
    <lineage>
        <taxon>Bacteria</taxon>
        <taxon>Bacillati</taxon>
        <taxon>Bacillota</taxon>
        <taxon>Tissierellia</taxon>
        <taxon>Tissierellales</taxon>
        <taxon>Peptoniphilaceae</taxon>
        <taxon>Citroniella</taxon>
    </lineage>
</organism>
<dbReference type="PANTHER" id="PTHR30570">
    <property type="entry name" value="PERIPLASMIC PHOSPHATE BINDING COMPONENT OF PHOSPHATE ABC TRANSPORTER"/>
    <property type="match status" value="1"/>
</dbReference>
<evidence type="ECO:0000256" key="2">
    <source>
        <dbReference type="ARBA" id="ARBA00004193"/>
    </source>
</evidence>
<dbReference type="InterPro" id="IPR050811">
    <property type="entry name" value="Phosphate_ABC_transporter"/>
</dbReference>
<feature type="domain" description="PBP" evidence="11">
    <location>
        <begin position="55"/>
        <end position="176"/>
    </location>
</feature>
<proteinExistence type="inferred from homology"/>
<evidence type="ECO:0000256" key="3">
    <source>
        <dbReference type="ARBA" id="ARBA00008725"/>
    </source>
</evidence>
<dbReference type="AlphaFoldDB" id="A0AAW9MX72"/>
<evidence type="ECO:0000259" key="11">
    <source>
        <dbReference type="Pfam" id="PF12849"/>
    </source>
</evidence>
<comment type="similarity">
    <text evidence="3">Belongs to the PstS family.</text>
</comment>
<feature type="signal peptide" evidence="10">
    <location>
        <begin position="1"/>
        <end position="21"/>
    </location>
</feature>
<reference evidence="12 13" key="1">
    <citation type="submission" date="2024-01" db="EMBL/GenBank/DDBJ databases">
        <title>Complete genome sequence of Citroniella saccharovorans strain M6.X9, isolated from human fecal sample.</title>
        <authorList>
            <person name="Cheng G."/>
            <person name="Westerholm M."/>
            <person name="Schnurer A."/>
        </authorList>
    </citation>
    <scope>NUCLEOTIDE SEQUENCE [LARGE SCALE GENOMIC DNA]</scope>
    <source>
        <strain evidence="12 13">DSM 29873</strain>
    </source>
</reference>
<evidence type="ECO:0000256" key="6">
    <source>
        <dbReference type="ARBA" id="ARBA00022729"/>
    </source>
</evidence>
<sequence length="314" mass="33943">MKKFFKLFLLMAMIGALVVGCQKDDTKAPEDNKTTTETKTEEKKDENKEEKKDETSSLGTINVISREDGSGTRGAFTELVGLIDENKNDMTWQEAVIQNGTDAVVATVSGDDTAIGYISLGSVNDTIKPLKVDGVEASVEDIKNGSYKISRPFNIMWKEGEISEPAKALVDFIMSSDAQPIVEKSGFISILDSAKAYEAKEGLSGKVTVGGSTSVTPLMEKIVEKFNEVQKDIEVSINPTGSTAGVTGAIDGTLDIGMASRELKTEEAEKIHGEAMAKDGIAVIVNKNNSIDDISMESIKNIFLGELRDWKDVK</sequence>
<evidence type="ECO:0000256" key="10">
    <source>
        <dbReference type="SAM" id="SignalP"/>
    </source>
</evidence>
<evidence type="ECO:0000256" key="8">
    <source>
        <dbReference type="ARBA" id="ARBA00023288"/>
    </source>
</evidence>
<evidence type="ECO:0000313" key="12">
    <source>
        <dbReference type="EMBL" id="MEB3430209.1"/>
    </source>
</evidence>
<dbReference type="Pfam" id="PF12849">
    <property type="entry name" value="PBP_like_2"/>
    <property type="match status" value="2"/>
</dbReference>
<evidence type="ECO:0000256" key="9">
    <source>
        <dbReference type="SAM" id="MobiDB-lite"/>
    </source>
</evidence>
<feature type="chain" id="PRO_5043566977" evidence="10">
    <location>
        <begin position="22"/>
        <end position="314"/>
    </location>
</feature>
<keyword evidence="5" id="KW-0813">Transport</keyword>
<comment type="caution">
    <text evidence="12">The sequence shown here is derived from an EMBL/GenBank/DDBJ whole genome shotgun (WGS) entry which is preliminary data.</text>
</comment>
<dbReference type="GO" id="GO:0006817">
    <property type="term" value="P:phosphate ion transport"/>
    <property type="evidence" value="ECO:0007669"/>
    <property type="project" value="UniProtKB-KW"/>
</dbReference>
<dbReference type="PANTHER" id="PTHR30570:SF1">
    <property type="entry name" value="PHOSPHATE-BINDING PROTEIN PSTS"/>
    <property type="match status" value="1"/>
</dbReference>
<protein>
    <submittedName>
        <fullName evidence="12">Substrate-binding domain-containing protein</fullName>
    </submittedName>
</protein>
<evidence type="ECO:0000256" key="5">
    <source>
        <dbReference type="ARBA" id="ARBA00022592"/>
    </source>
</evidence>
<keyword evidence="7" id="KW-0564">Palmitate</keyword>
<dbReference type="Proteomes" id="UP001357733">
    <property type="component" value="Unassembled WGS sequence"/>
</dbReference>
<evidence type="ECO:0000256" key="4">
    <source>
        <dbReference type="ARBA" id="ARBA00011529"/>
    </source>
</evidence>
<dbReference type="SUPFAM" id="SSF53850">
    <property type="entry name" value="Periplasmic binding protein-like II"/>
    <property type="match status" value="2"/>
</dbReference>
<dbReference type="InterPro" id="IPR024370">
    <property type="entry name" value="PBP_domain"/>
</dbReference>
<keyword evidence="13" id="KW-1185">Reference proteome</keyword>
<accession>A0AAW9MX72</accession>
<keyword evidence="8" id="KW-0449">Lipoprotein</keyword>
<evidence type="ECO:0000313" key="13">
    <source>
        <dbReference type="Proteomes" id="UP001357733"/>
    </source>
</evidence>
<feature type="compositionally biased region" description="Basic and acidic residues" evidence="9">
    <location>
        <begin position="24"/>
        <end position="55"/>
    </location>
</feature>